<keyword evidence="2" id="KW-1185">Reference proteome</keyword>
<dbReference type="EMBL" id="CARXXK010000002">
    <property type="protein sequence ID" value="CAI6357085.1"/>
    <property type="molecule type" value="Genomic_DNA"/>
</dbReference>
<accession>A0AAV0WMJ7</accession>
<organism evidence="1 2">
    <name type="scientific">Macrosiphum euphorbiae</name>
    <name type="common">potato aphid</name>
    <dbReference type="NCBI Taxonomy" id="13131"/>
    <lineage>
        <taxon>Eukaryota</taxon>
        <taxon>Metazoa</taxon>
        <taxon>Ecdysozoa</taxon>
        <taxon>Arthropoda</taxon>
        <taxon>Hexapoda</taxon>
        <taxon>Insecta</taxon>
        <taxon>Pterygota</taxon>
        <taxon>Neoptera</taxon>
        <taxon>Paraneoptera</taxon>
        <taxon>Hemiptera</taxon>
        <taxon>Sternorrhyncha</taxon>
        <taxon>Aphidomorpha</taxon>
        <taxon>Aphidoidea</taxon>
        <taxon>Aphididae</taxon>
        <taxon>Macrosiphini</taxon>
        <taxon>Macrosiphum</taxon>
    </lineage>
</organism>
<dbReference type="AlphaFoldDB" id="A0AAV0WMJ7"/>
<proteinExistence type="predicted"/>
<reference evidence="1 2" key="1">
    <citation type="submission" date="2023-01" db="EMBL/GenBank/DDBJ databases">
        <authorList>
            <person name="Whitehead M."/>
        </authorList>
    </citation>
    <scope>NUCLEOTIDE SEQUENCE [LARGE SCALE GENOMIC DNA]</scope>
</reference>
<evidence type="ECO:0000313" key="1">
    <source>
        <dbReference type="EMBL" id="CAI6357085.1"/>
    </source>
</evidence>
<protein>
    <recommendedName>
        <fullName evidence="3">Nuclease HARBI1</fullName>
    </recommendedName>
</protein>
<name>A0AAV0WMJ7_9HEMI</name>
<evidence type="ECO:0000313" key="2">
    <source>
        <dbReference type="Proteomes" id="UP001160148"/>
    </source>
</evidence>
<sequence length="131" mass="15212">MDRNEITFSSSDSNDEFAMIVIGILLKERVYRNRYDPLVEYDDVDFVRRFRLSKDSFSEVLFLIRGQILHKTSRSYALPPHLQLLITLSFYATGAFQAVIGDYFHVHKSTVCRTLKCVLRAISSTYASKLY</sequence>
<evidence type="ECO:0008006" key="3">
    <source>
        <dbReference type="Google" id="ProtNLM"/>
    </source>
</evidence>
<comment type="caution">
    <text evidence="1">The sequence shown here is derived from an EMBL/GenBank/DDBJ whole genome shotgun (WGS) entry which is preliminary data.</text>
</comment>
<dbReference type="Proteomes" id="UP001160148">
    <property type="component" value="Unassembled WGS sequence"/>
</dbReference>
<gene>
    <name evidence="1" type="ORF">MEUPH1_LOCUS12750</name>
</gene>